<keyword evidence="3" id="KW-1185">Reference proteome</keyword>
<reference evidence="4" key="1">
    <citation type="submission" date="2022-11" db="UniProtKB">
        <authorList>
            <consortium name="WormBaseParasite"/>
        </authorList>
    </citation>
    <scope>IDENTIFICATION</scope>
</reference>
<sequence>MNSSLTFILFICYSSVLLHYCSGIMCTYGVELGEYMDTRPHNCAEQYVYCSKAICETKNEANQTLVLYGCVDTASATDSACTQMVKNSTKLAKFRNNVDRGKLACRCEIRKNKLLNGDPRQYARPLPKFQTRTTSTPKTANRDEYFGIMFENVTLLAQSQVRHSVALSYVLTMLLMTFSGIPTFFHIELR</sequence>
<feature type="signal peptide" evidence="2">
    <location>
        <begin position="1"/>
        <end position="23"/>
    </location>
</feature>
<evidence type="ECO:0000256" key="1">
    <source>
        <dbReference type="SAM" id="Phobius"/>
    </source>
</evidence>
<proteinExistence type="predicted"/>
<keyword evidence="1" id="KW-0812">Transmembrane</keyword>
<dbReference type="AlphaFoldDB" id="A0A914I2N2"/>
<protein>
    <submittedName>
        <fullName evidence="4">Uncharacterized protein</fullName>
    </submittedName>
</protein>
<keyword evidence="1" id="KW-0472">Membrane</keyword>
<dbReference type="WBParaSite" id="Gr19_v10_g6301.t1">
    <property type="protein sequence ID" value="Gr19_v10_g6301.t1"/>
    <property type="gene ID" value="Gr19_v10_g6301"/>
</dbReference>
<dbReference type="Proteomes" id="UP000887572">
    <property type="component" value="Unplaced"/>
</dbReference>
<name>A0A914I2N2_GLORO</name>
<evidence type="ECO:0000256" key="2">
    <source>
        <dbReference type="SAM" id="SignalP"/>
    </source>
</evidence>
<evidence type="ECO:0000313" key="3">
    <source>
        <dbReference type="Proteomes" id="UP000887572"/>
    </source>
</evidence>
<evidence type="ECO:0000313" key="4">
    <source>
        <dbReference type="WBParaSite" id="Gr19_v10_g6301.t1"/>
    </source>
</evidence>
<organism evidence="3 4">
    <name type="scientific">Globodera rostochiensis</name>
    <name type="common">Golden nematode worm</name>
    <name type="synonym">Heterodera rostochiensis</name>
    <dbReference type="NCBI Taxonomy" id="31243"/>
    <lineage>
        <taxon>Eukaryota</taxon>
        <taxon>Metazoa</taxon>
        <taxon>Ecdysozoa</taxon>
        <taxon>Nematoda</taxon>
        <taxon>Chromadorea</taxon>
        <taxon>Rhabditida</taxon>
        <taxon>Tylenchina</taxon>
        <taxon>Tylenchomorpha</taxon>
        <taxon>Tylenchoidea</taxon>
        <taxon>Heteroderidae</taxon>
        <taxon>Heteroderinae</taxon>
        <taxon>Globodera</taxon>
    </lineage>
</organism>
<feature type="transmembrane region" description="Helical" evidence="1">
    <location>
        <begin position="166"/>
        <end position="187"/>
    </location>
</feature>
<keyword evidence="1" id="KW-1133">Transmembrane helix</keyword>
<feature type="chain" id="PRO_5037736991" evidence="2">
    <location>
        <begin position="24"/>
        <end position="190"/>
    </location>
</feature>
<accession>A0A914I2N2</accession>
<keyword evidence="2" id="KW-0732">Signal</keyword>